<proteinExistence type="predicted"/>
<comment type="caution">
    <text evidence="1">The sequence shown here is derived from an EMBL/GenBank/DDBJ whole genome shotgun (WGS) entry which is preliminary data.</text>
</comment>
<sequence length="105" mass="12308">MNNRPFSTIYSSLGAGISQDQLPRLFLYYYSGHHLVKYEDRTKIEDVTELRIHHQFTKALKLFCFVNLLAQYGEGVETKQMPMEMESRVVNMSQVSRKDSSRTRN</sequence>
<evidence type="ECO:0000313" key="2">
    <source>
        <dbReference type="Proteomes" id="UP000785679"/>
    </source>
</evidence>
<organism evidence="1 2">
    <name type="scientific">Halteria grandinella</name>
    <dbReference type="NCBI Taxonomy" id="5974"/>
    <lineage>
        <taxon>Eukaryota</taxon>
        <taxon>Sar</taxon>
        <taxon>Alveolata</taxon>
        <taxon>Ciliophora</taxon>
        <taxon>Intramacronucleata</taxon>
        <taxon>Spirotrichea</taxon>
        <taxon>Stichotrichia</taxon>
        <taxon>Sporadotrichida</taxon>
        <taxon>Halteriidae</taxon>
        <taxon>Halteria</taxon>
    </lineage>
</organism>
<accession>A0A8J8NEQ5</accession>
<dbReference type="Proteomes" id="UP000785679">
    <property type="component" value="Unassembled WGS sequence"/>
</dbReference>
<protein>
    <submittedName>
        <fullName evidence="1">Uncharacterized protein</fullName>
    </submittedName>
</protein>
<dbReference type="EMBL" id="RRYP01020221">
    <property type="protein sequence ID" value="TNV73000.1"/>
    <property type="molecule type" value="Genomic_DNA"/>
</dbReference>
<reference evidence="1" key="1">
    <citation type="submission" date="2019-06" db="EMBL/GenBank/DDBJ databases">
        <authorList>
            <person name="Zheng W."/>
        </authorList>
    </citation>
    <scope>NUCLEOTIDE SEQUENCE</scope>
    <source>
        <strain evidence="1">QDHG01</strain>
    </source>
</reference>
<dbReference type="AlphaFoldDB" id="A0A8J8NEQ5"/>
<gene>
    <name evidence="1" type="ORF">FGO68_gene13916</name>
</gene>
<name>A0A8J8NEQ5_HALGN</name>
<evidence type="ECO:0000313" key="1">
    <source>
        <dbReference type="EMBL" id="TNV73000.1"/>
    </source>
</evidence>
<keyword evidence="2" id="KW-1185">Reference proteome</keyword>